<proteinExistence type="predicted"/>
<evidence type="ECO:0000313" key="1">
    <source>
        <dbReference type="EMBL" id="CCB89896.1"/>
    </source>
</evidence>
<dbReference type="HOGENOM" id="CLU_2865409_0_0_0"/>
<organism evidence="1 2">
    <name type="scientific">Simkania negevensis (strain ATCC VR-1471 / DSM 27360 / Z)</name>
    <dbReference type="NCBI Taxonomy" id="331113"/>
    <lineage>
        <taxon>Bacteria</taxon>
        <taxon>Pseudomonadati</taxon>
        <taxon>Chlamydiota</taxon>
        <taxon>Chlamydiia</taxon>
        <taxon>Parachlamydiales</taxon>
        <taxon>Simkaniaceae</taxon>
        <taxon>Simkania</taxon>
    </lineage>
</organism>
<keyword evidence="2" id="KW-1185">Reference proteome</keyword>
<dbReference type="KEGG" id="sng:SNE_A20190"/>
<dbReference type="AlphaFoldDB" id="F8L3N7"/>
<reference key="1">
    <citation type="journal article" date="2011" name="Mol. Biol. Evol.">
        <title>Unity in variety -- the pan-genome of the Chlamydiae.</title>
        <authorList>
            <person name="Collingro A."/>
            <person name="Tischler P."/>
            <person name="Weinmaier T."/>
            <person name="Penz T."/>
            <person name="Heinz E."/>
            <person name="Brunham R.C."/>
            <person name="Read T.D."/>
            <person name="Bavoil P.M."/>
            <person name="Sachse K."/>
            <person name="Kahane S."/>
            <person name="Friedman M.G."/>
            <person name="Rattei T."/>
            <person name="Myers G.S.A."/>
            <person name="Horn M."/>
        </authorList>
    </citation>
    <scope>NUCLEOTIDE SEQUENCE</scope>
    <source>
        <strain>Z</strain>
    </source>
</reference>
<gene>
    <name evidence="1" type="ordered locus">SNE_A20190</name>
</gene>
<name>F8L3N7_SIMNZ</name>
<dbReference type="Proteomes" id="UP000000496">
    <property type="component" value="Chromosome gsn.131"/>
</dbReference>
<sequence length="64" mass="7387">MLQINKETVSQKKIYSRWYRPEFLEEKGSPLAEMVYTQTTSKIGFGQRESFRNSSILSGLILGI</sequence>
<reference evidence="1 2" key="2">
    <citation type="journal article" date="2011" name="Mol. Biol. Evol.">
        <title>Unity in variety--the pan-genome of the Chlamydiae.</title>
        <authorList>
            <person name="Collingro A."/>
            <person name="Tischler P."/>
            <person name="Weinmaier T."/>
            <person name="Penz T."/>
            <person name="Heinz E."/>
            <person name="Brunham R.C."/>
            <person name="Read T.D."/>
            <person name="Bavoil P.M."/>
            <person name="Sachse K."/>
            <person name="Kahane S."/>
            <person name="Friedman M.G."/>
            <person name="Rattei T."/>
            <person name="Myers G.S."/>
            <person name="Horn M."/>
        </authorList>
    </citation>
    <scope>NUCLEOTIDE SEQUENCE [LARGE SCALE GENOMIC DNA]</scope>
    <source>
        <strain evidence="2">ATCC VR-1471 / Z</strain>
    </source>
</reference>
<dbReference type="EMBL" id="FR872582">
    <property type="protein sequence ID" value="CCB89896.1"/>
    <property type="molecule type" value="Genomic_DNA"/>
</dbReference>
<protein>
    <submittedName>
        <fullName evidence="1">Uncharacterized protein</fullName>
    </submittedName>
</protein>
<evidence type="ECO:0000313" key="2">
    <source>
        <dbReference type="Proteomes" id="UP000000496"/>
    </source>
</evidence>
<accession>F8L3N7</accession>